<accession>A0A849K275</accession>
<keyword evidence="2" id="KW-1185">Reference proteome</keyword>
<evidence type="ECO:0000313" key="2">
    <source>
        <dbReference type="Proteomes" id="UP000557204"/>
    </source>
</evidence>
<dbReference type="AlphaFoldDB" id="A0A849K275"/>
<name>A0A849K275_9MICO</name>
<reference evidence="1 2" key="1">
    <citation type="submission" date="2020-05" db="EMBL/GenBank/DDBJ databases">
        <title>Genome sequence of Isoptericola sp. JC619 isolated from Chilika lagoon, India.</title>
        <authorList>
            <person name="Kumar D."/>
            <person name="Appam K."/>
            <person name="Gandham S."/>
            <person name="Uppada J."/>
            <person name="Sasikala C."/>
            <person name="Venkata Ramana C."/>
        </authorList>
    </citation>
    <scope>NUCLEOTIDE SEQUENCE [LARGE SCALE GENOMIC DNA]</scope>
    <source>
        <strain evidence="1 2">JC619</strain>
    </source>
</reference>
<dbReference type="EMBL" id="JABFAJ010000003">
    <property type="protein sequence ID" value="NNU26169.1"/>
    <property type="molecule type" value="Genomic_DNA"/>
</dbReference>
<evidence type="ECO:0000313" key="1">
    <source>
        <dbReference type="EMBL" id="NNU26169.1"/>
    </source>
</evidence>
<dbReference type="RefSeq" id="WP_171245675.1">
    <property type="nucleotide sequence ID" value="NZ_JABFAJ010000003.1"/>
</dbReference>
<organism evidence="1 2">
    <name type="scientific">Isoptericola sediminis</name>
    <dbReference type="NCBI Taxonomy" id="2733572"/>
    <lineage>
        <taxon>Bacteria</taxon>
        <taxon>Bacillati</taxon>
        <taxon>Actinomycetota</taxon>
        <taxon>Actinomycetes</taxon>
        <taxon>Micrococcales</taxon>
        <taxon>Promicromonosporaceae</taxon>
        <taxon>Isoptericola</taxon>
    </lineage>
</organism>
<sequence length="52" mass="5910">MKKEEWSTRRYCPVCGDEVDVYWTRVVEKNAAGQTVVDMTFGKDAAGHEFAP</sequence>
<proteinExistence type="predicted"/>
<gene>
    <name evidence="1" type="ORF">HLI28_01235</name>
</gene>
<protein>
    <submittedName>
        <fullName evidence="1">Uncharacterized protein</fullName>
    </submittedName>
</protein>
<comment type="caution">
    <text evidence="1">The sequence shown here is derived from an EMBL/GenBank/DDBJ whole genome shotgun (WGS) entry which is preliminary data.</text>
</comment>
<dbReference type="Proteomes" id="UP000557204">
    <property type="component" value="Unassembled WGS sequence"/>
</dbReference>